<evidence type="ECO:0000256" key="3">
    <source>
        <dbReference type="ARBA" id="ARBA00022741"/>
    </source>
</evidence>
<keyword evidence="4 6" id="KW-0067">ATP-binding</keyword>
<dbReference type="GO" id="GO:0008017">
    <property type="term" value="F:microtubule binding"/>
    <property type="evidence" value="ECO:0007669"/>
    <property type="project" value="InterPro"/>
</dbReference>
<name>A0AAE8N3N6_9PEZI</name>
<dbReference type="Gene3D" id="3.40.850.10">
    <property type="entry name" value="Kinesin motor domain"/>
    <property type="match status" value="1"/>
</dbReference>
<dbReference type="EMBL" id="ONZQ02000012">
    <property type="protein sequence ID" value="SPO05392.1"/>
    <property type="molecule type" value="Genomic_DNA"/>
</dbReference>
<dbReference type="InterPro" id="IPR027640">
    <property type="entry name" value="Kinesin-like_fam"/>
</dbReference>
<accession>A0AAE8N3N6</accession>
<gene>
    <name evidence="8" type="ORF">DNG_08079</name>
</gene>
<dbReference type="InterPro" id="IPR036961">
    <property type="entry name" value="Kinesin_motor_dom_sf"/>
</dbReference>
<keyword evidence="2" id="KW-0963">Cytoplasm</keyword>
<dbReference type="GO" id="GO:0005524">
    <property type="term" value="F:ATP binding"/>
    <property type="evidence" value="ECO:0007669"/>
    <property type="project" value="UniProtKB-UniRule"/>
</dbReference>
<dbReference type="PRINTS" id="PR00380">
    <property type="entry name" value="KINESINHEAVY"/>
</dbReference>
<evidence type="ECO:0000256" key="2">
    <source>
        <dbReference type="ARBA" id="ARBA00022490"/>
    </source>
</evidence>
<dbReference type="GO" id="GO:0003777">
    <property type="term" value="F:microtubule motor activity"/>
    <property type="evidence" value="ECO:0007669"/>
    <property type="project" value="InterPro"/>
</dbReference>
<evidence type="ECO:0000256" key="4">
    <source>
        <dbReference type="ARBA" id="ARBA00022840"/>
    </source>
</evidence>
<dbReference type="InterPro" id="IPR001752">
    <property type="entry name" value="Kinesin_motor_dom"/>
</dbReference>
<proteinExistence type="inferred from homology"/>
<dbReference type="SMART" id="SM00129">
    <property type="entry name" value="KISc"/>
    <property type="match status" value="1"/>
</dbReference>
<evidence type="ECO:0000256" key="1">
    <source>
        <dbReference type="ARBA" id="ARBA00004496"/>
    </source>
</evidence>
<keyword evidence="3 6" id="KW-0547">Nucleotide-binding</keyword>
<keyword evidence="5" id="KW-0175">Coiled coil</keyword>
<evidence type="ECO:0000259" key="7">
    <source>
        <dbReference type="PROSITE" id="PS50067"/>
    </source>
</evidence>
<dbReference type="Proteomes" id="UP001187682">
    <property type="component" value="Unassembled WGS sequence"/>
</dbReference>
<feature type="domain" description="Kinesin motor" evidence="7">
    <location>
        <begin position="35"/>
        <end position="367"/>
    </location>
</feature>
<feature type="binding site" evidence="6">
    <location>
        <begin position="127"/>
        <end position="134"/>
    </location>
    <ligand>
        <name>ATP</name>
        <dbReference type="ChEBI" id="CHEBI:30616"/>
    </ligand>
</feature>
<dbReference type="AlphaFoldDB" id="A0AAE8N3N6"/>
<dbReference type="GO" id="GO:0005737">
    <property type="term" value="C:cytoplasm"/>
    <property type="evidence" value="ECO:0007669"/>
    <property type="project" value="UniProtKB-SubCell"/>
</dbReference>
<protein>
    <submittedName>
        <fullName evidence="8">Related to kinesin-related protein KLPA</fullName>
    </submittedName>
</protein>
<comment type="caution">
    <text evidence="8">The sequence shown here is derived from an EMBL/GenBank/DDBJ whole genome shotgun (WGS) entry which is preliminary data.</text>
</comment>
<evidence type="ECO:0000256" key="6">
    <source>
        <dbReference type="PROSITE-ProRule" id="PRU00283"/>
    </source>
</evidence>
<dbReference type="GO" id="GO:0051231">
    <property type="term" value="P:spindle elongation"/>
    <property type="evidence" value="ECO:0007669"/>
    <property type="project" value="TreeGrafter"/>
</dbReference>
<dbReference type="GO" id="GO:0007018">
    <property type="term" value="P:microtubule-based movement"/>
    <property type="evidence" value="ECO:0007669"/>
    <property type="project" value="InterPro"/>
</dbReference>
<sequence length="581" mass="63902">MDQFLLENTSRFLALVDAFKPTATGGKQDAIGNPDITIATRLRPMLPDETSSGIVPGVFPRANSKCIVDLHELRKTIRGTPALNSTSFGVDRVFTADDTSEVIFNELVQPLVHWAWSGGVSTMFAYGQTGSGKTFTVGALETLVAKTLMAGELEGSRRIYLSIIELTGNSAFDLLNSRKPVSILEDSFGSTHLAGSSEHLVEDGISILTHIENAARFRSTAFTQKNDASSRSHAICRIRLENAALPELEDGLLYLIDLAGSEAARDVSAHSADRMKEAREINASLAVLKDCIRGRATLDPVSGSEKTPSKSHIPFRQASLTRILKHVFDPATVRGCRTVVVACINPSLADVGASKNTLRYAEMLRVPTPKARPPRYDASRPATWSNEQFREWAEKSSGTPPVSAEILAPYETGAQMLRLPVPEFLTRCLKVSGVTEDQARAFQAKFWRLHVDSTRAARAQKATEASVTRERQGAYGLSSVDPRPEVADLPFKQRIRPGMVVAWASPDDESRQLAVVLAPEERIPDESQNATRYRCARVSPGVMAGSYEVYLWHQTAVEVEAMYAEVFLEYDMATRYYYETV</sequence>
<dbReference type="GO" id="GO:0007052">
    <property type="term" value="P:mitotic spindle organization"/>
    <property type="evidence" value="ECO:0007669"/>
    <property type="project" value="TreeGrafter"/>
</dbReference>
<dbReference type="PROSITE" id="PS50067">
    <property type="entry name" value="KINESIN_MOTOR_2"/>
    <property type="match status" value="1"/>
</dbReference>
<comment type="subcellular location">
    <subcellularLocation>
        <location evidence="1">Cytoplasm</location>
    </subcellularLocation>
</comment>
<keyword evidence="6" id="KW-0505">Motor protein</keyword>
<dbReference type="SUPFAM" id="SSF52540">
    <property type="entry name" value="P-loop containing nucleoside triphosphate hydrolases"/>
    <property type="match status" value="1"/>
</dbReference>
<dbReference type="PANTHER" id="PTHR47969">
    <property type="entry name" value="CHROMOSOME-ASSOCIATED KINESIN KIF4A-RELATED"/>
    <property type="match status" value="1"/>
</dbReference>
<dbReference type="Pfam" id="PF00225">
    <property type="entry name" value="Kinesin"/>
    <property type="match status" value="1"/>
</dbReference>
<keyword evidence="9" id="KW-1185">Reference proteome</keyword>
<comment type="similarity">
    <text evidence="6">Belongs to the TRAFAC class myosin-kinesin ATPase superfamily. Kinesin family.</text>
</comment>
<evidence type="ECO:0000256" key="5">
    <source>
        <dbReference type="ARBA" id="ARBA00023054"/>
    </source>
</evidence>
<evidence type="ECO:0000313" key="8">
    <source>
        <dbReference type="EMBL" id="SPO05392.1"/>
    </source>
</evidence>
<evidence type="ECO:0000313" key="9">
    <source>
        <dbReference type="Proteomes" id="UP001187682"/>
    </source>
</evidence>
<dbReference type="PANTHER" id="PTHR47969:SF15">
    <property type="entry name" value="CHROMOSOME-ASSOCIATED KINESIN KIF4A-RELATED"/>
    <property type="match status" value="1"/>
</dbReference>
<dbReference type="InterPro" id="IPR027417">
    <property type="entry name" value="P-loop_NTPase"/>
</dbReference>
<reference evidence="8" key="1">
    <citation type="submission" date="2018-03" db="EMBL/GenBank/DDBJ databases">
        <authorList>
            <person name="Guldener U."/>
        </authorList>
    </citation>
    <scope>NUCLEOTIDE SEQUENCE</scope>
</reference>
<organism evidence="8 9">
    <name type="scientific">Cephalotrichum gorgonifer</name>
    <dbReference type="NCBI Taxonomy" id="2041049"/>
    <lineage>
        <taxon>Eukaryota</taxon>
        <taxon>Fungi</taxon>
        <taxon>Dikarya</taxon>
        <taxon>Ascomycota</taxon>
        <taxon>Pezizomycotina</taxon>
        <taxon>Sordariomycetes</taxon>
        <taxon>Hypocreomycetidae</taxon>
        <taxon>Microascales</taxon>
        <taxon>Microascaceae</taxon>
        <taxon>Cephalotrichum</taxon>
    </lineage>
</organism>
<dbReference type="GO" id="GO:0005875">
    <property type="term" value="C:microtubule associated complex"/>
    <property type="evidence" value="ECO:0007669"/>
    <property type="project" value="TreeGrafter"/>
</dbReference>